<evidence type="ECO:0000313" key="2">
    <source>
        <dbReference type="Ensembl" id="ENSXETP00000110618"/>
    </source>
</evidence>
<feature type="region of interest" description="Disordered" evidence="1">
    <location>
        <begin position="394"/>
        <end position="414"/>
    </location>
</feature>
<dbReference type="InParanoid" id="A0A803JRH8"/>
<reference evidence="2" key="1">
    <citation type="journal article" date="2010" name="Science">
        <title>The genome of the Western clawed frog Xenopus tropicalis.</title>
        <authorList>
            <person name="Hellsten U."/>
            <person name="Harland R.M."/>
            <person name="Gilchrist M.J."/>
            <person name="Hendrix D."/>
            <person name="Jurka J."/>
            <person name="Kapitonov V."/>
            <person name="Ovcharenko I."/>
            <person name="Putnam N.H."/>
            <person name="Shu S."/>
            <person name="Taher L."/>
            <person name="Blitz I.L."/>
            <person name="Blumberg B."/>
            <person name="Dichmann D.S."/>
            <person name="Dubchak I."/>
            <person name="Amaya E."/>
            <person name="Detter J.C."/>
            <person name="Fletcher R."/>
            <person name="Gerhard D.S."/>
            <person name="Goodstein D."/>
            <person name="Graves T."/>
            <person name="Grigoriev I.V."/>
            <person name="Grimwood J."/>
            <person name="Kawashima T."/>
            <person name="Lindquist E."/>
            <person name="Lucas S.M."/>
            <person name="Mead P.E."/>
            <person name="Mitros T."/>
            <person name="Ogino H."/>
            <person name="Ohta Y."/>
            <person name="Poliakov A.V."/>
            <person name="Pollet N."/>
            <person name="Robert J."/>
            <person name="Salamov A."/>
            <person name="Sater A.K."/>
            <person name="Schmutz J."/>
            <person name="Terry A."/>
            <person name="Vize P.D."/>
            <person name="Warren W.C."/>
            <person name="Wells D."/>
            <person name="Wills A."/>
            <person name="Wilson R.K."/>
            <person name="Zimmerman L.B."/>
            <person name="Zorn A.M."/>
            <person name="Grainger R."/>
            <person name="Grammer T."/>
            <person name="Khokha M.K."/>
            <person name="Richardson P.M."/>
            <person name="Rokhsar D.S."/>
        </authorList>
    </citation>
    <scope>NUCLEOTIDE SEQUENCE [LARGE SCALE GENOMIC DNA]</scope>
    <source>
        <strain evidence="2">Nigerian</strain>
    </source>
</reference>
<sequence length="439" mass="48049">HLHQGYGGIYQHILRHIGHAILHWDPADLPDVYQGHIVVLILNVKDHCGLVSFRGLPPIPGHDSESQLIDLLPVYPVQDTEPTGVLVQPEESSHRLGCCPKHILDLPVYSYVVVGGSQLQDRGAGGAVLCQVRLVHAFLEPRVVVIDIGDEDPENGLGGSGRFSPVSYPQGELIGIPLFPVQRPLHYELRLLLPIRGVGHLQLENAAPTVRLHPPLARVQGALCRPPSAGHIQTFPRVLDQLVALYPIPAEVSVGGRGQQIQSPHRPVLLYSEGEHRGWKSRGVIVDVQNDHPTLKQLHPALRRPDHRHLKVYEALVLIEDHLALRQLLPVYSALCGAQLPGHVVNLKVVGTGLQAEGHVPGAFHDPDLLSHIADPHIGRTFLRNPVLQQLFGGGQSQGNLQQEQPGAPATRYPLSPHDLPPVLNRTHRGNSRFVVLAS</sequence>
<dbReference type="GeneTree" id="ENSGT01030000234945"/>
<name>A0A803JRH8_XENTR</name>
<accession>A0A803JRH8</accession>
<evidence type="ECO:0000256" key="1">
    <source>
        <dbReference type="SAM" id="MobiDB-lite"/>
    </source>
</evidence>
<organism evidence="2">
    <name type="scientific">Xenopus tropicalis</name>
    <name type="common">Western clawed frog</name>
    <name type="synonym">Silurana tropicalis</name>
    <dbReference type="NCBI Taxonomy" id="8364"/>
    <lineage>
        <taxon>Eukaryota</taxon>
        <taxon>Metazoa</taxon>
        <taxon>Chordata</taxon>
        <taxon>Craniata</taxon>
        <taxon>Vertebrata</taxon>
        <taxon>Euteleostomi</taxon>
        <taxon>Amphibia</taxon>
        <taxon>Batrachia</taxon>
        <taxon>Anura</taxon>
        <taxon>Pipoidea</taxon>
        <taxon>Pipidae</taxon>
        <taxon>Xenopodinae</taxon>
        <taxon>Xenopus</taxon>
        <taxon>Silurana</taxon>
    </lineage>
</organism>
<feature type="compositionally biased region" description="Low complexity" evidence="1">
    <location>
        <begin position="398"/>
        <end position="407"/>
    </location>
</feature>
<protein>
    <submittedName>
        <fullName evidence="2">Uncharacterized protein</fullName>
    </submittedName>
</protein>
<dbReference type="AlphaFoldDB" id="A0A803JRH8"/>
<proteinExistence type="predicted"/>
<dbReference type="Ensembl" id="ENSXETT00000107364">
    <property type="protein sequence ID" value="ENSXETP00000110618"/>
    <property type="gene ID" value="ENSXETG00000044050"/>
</dbReference>
<reference evidence="2" key="2">
    <citation type="submission" date="2021-03" db="UniProtKB">
        <authorList>
            <consortium name="Ensembl"/>
        </authorList>
    </citation>
    <scope>IDENTIFICATION</scope>
</reference>